<keyword evidence="1" id="KW-0732">Signal</keyword>
<dbReference type="Gene3D" id="3.40.720.10">
    <property type="entry name" value="Alkaline Phosphatase, subunit A"/>
    <property type="match status" value="1"/>
</dbReference>
<protein>
    <submittedName>
        <fullName evidence="2">Ectonucleotide pyrophosphatase/phosphodiesterase family member 6</fullName>
    </submittedName>
</protein>
<dbReference type="AlphaFoldDB" id="A0A1D2MU78"/>
<sequence length="459" mass="52591">MKELNRGTWNIRLVLLVIFAMSLLCELPSVQARRASKSKKRANEKSPKLLVIMLDGWRWDYYDRQKDELPAFSKFLQEGVQAKWVEPVFPSISYPSWTTISTGVYPEVHGILSNYMFDQHLQAVFDYKNNTSVSMEHWWQNAEPIWITATRHGRKALLNRWSRCDVPFDGIKPETCVSYDDVVDGTGSTVDAFRIAVESLQQDYDLVMIYIETIDLIGHEYGPDSPELMEAVRHIDSALSFLLGDMQKVNIDDKVNTIIIGDHGMKALGESAKIVYLNDYINVCDIYKIVGKGPIMTIEPYAQTKVKVYQALQYQEGFDVYLREEIPEDFHYKNGKLVLELLIVAHPNYYLSGFDSDKQIPENLVNASDKIEGGIHGYPDNITEMRTIFYAKGPGFKNGLIHPPIKMVDLYQIFTYLLDIPSRPNNGSWARVSEMFSSARETVSNFWMVTFSICLINLV</sequence>
<name>A0A1D2MU78_ORCCI</name>
<dbReference type="CDD" id="cd16018">
    <property type="entry name" value="Enpp"/>
    <property type="match status" value="1"/>
</dbReference>
<feature type="signal peptide" evidence="1">
    <location>
        <begin position="1"/>
        <end position="32"/>
    </location>
</feature>
<organism evidence="2 3">
    <name type="scientific">Orchesella cincta</name>
    <name type="common">Springtail</name>
    <name type="synonym">Podura cincta</name>
    <dbReference type="NCBI Taxonomy" id="48709"/>
    <lineage>
        <taxon>Eukaryota</taxon>
        <taxon>Metazoa</taxon>
        <taxon>Ecdysozoa</taxon>
        <taxon>Arthropoda</taxon>
        <taxon>Hexapoda</taxon>
        <taxon>Collembola</taxon>
        <taxon>Entomobryomorpha</taxon>
        <taxon>Entomobryoidea</taxon>
        <taxon>Orchesellidae</taxon>
        <taxon>Orchesellinae</taxon>
        <taxon>Orchesella</taxon>
    </lineage>
</organism>
<comment type="caution">
    <text evidence="2">The sequence shown here is derived from an EMBL/GenBank/DDBJ whole genome shotgun (WGS) entry which is preliminary data.</text>
</comment>
<dbReference type="InterPro" id="IPR017850">
    <property type="entry name" value="Alkaline_phosphatase_core_sf"/>
</dbReference>
<evidence type="ECO:0000313" key="2">
    <source>
        <dbReference type="EMBL" id="ODM96364.1"/>
    </source>
</evidence>
<dbReference type="OrthoDB" id="415411at2759"/>
<dbReference type="EMBL" id="LJIJ01000546">
    <property type="protein sequence ID" value="ODM96364.1"/>
    <property type="molecule type" value="Genomic_DNA"/>
</dbReference>
<dbReference type="OMA" id="ANDIHSM"/>
<dbReference type="InterPro" id="IPR002591">
    <property type="entry name" value="Phosphodiest/P_Trfase"/>
</dbReference>
<reference evidence="2 3" key="1">
    <citation type="journal article" date="2016" name="Genome Biol. Evol.">
        <title>Gene Family Evolution Reflects Adaptation to Soil Environmental Stressors in the Genome of the Collembolan Orchesella cincta.</title>
        <authorList>
            <person name="Faddeeva-Vakhrusheva A."/>
            <person name="Derks M.F."/>
            <person name="Anvar S.Y."/>
            <person name="Agamennone V."/>
            <person name="Suring W."/>
            <person name="Smit S."/>
            <person name="van Straalen N.M."/>
            <person name="Roelofs D."/>
        </authorList>
    </citation>
    <scope>NUCLEOTIDE SEQUENCE [LARGE SCALE GENOMIC DNA]</scope>
    <source>
        <tissue evidence="2">Mixed pool</tissue>
    </source>
</reference>
<dbReference type="STRING" id="48709.A0A1D2MU78"/>
<evidence type="ECO:0000313" key="3">
    <source>
        <dbReference type="Proteomes" id="UP000094527"/>
    </source>
</evidence>
<proteinExistence type="predicted"/>
<dbReference type="PANTHER" id="PTHR10151:SF120">
    <property type="entry name" value="BIS(5'-ADENOSYL)-TRIPHOSPHATASE"/>
    <property type="match status" value="1"/>
</dbReference>
<feature type="chain" id="PRO_5008904565" evidence="1">
    <location>
        <begin position="33"/>
        <end position="459"/>
    </location>
</feature>
<accession>A0A1D2MU78</accession>
<dbReference type="GO" id="GO:0016787">
    <property type="term" value="F:hydrolase activity"/>
    <property type="evidence" value="ECO:0007669"/>
    <property type="project" value="UniProtKB-ARBA"/>
</dbReference>
<keyword evidence="3" id="KW-1185">Reference proteome</keyword>
<dbReference type="Pfam" id="PF01663">
    <property type="entry name" value="Phosphodiest"/>
    <property type="match status" value="1"/>
</dbReference>
<dbReference type="PANTHER" id="PTHR10151">
    <property type="entry name" value="ECTONUCLEOTIDE PYROPHOSPHATASE/PHOSPHODIESTERASE"/>
    <property type="match status" value="1"/>
</dbReference>
<evidence type="ECO:0000256" key="1">
    <source>
        <dbReference type="SAM" id="SignalP"/>
    </source>
</evidence>
<gene>
    <name evidence="2" type="ORF">Ocin01_10319</name>
</gene>
<dbReference type="SUPFAM" id="SSF53649">
    <property type="entry name" value="Alkaline phosphatase-like"/>
    <property type="match status" value="1"/>
</dbReference>
<dbReference type="Proteomes" id="UP000094527">
    <property type="component" value="Unassembled WGS sequence"/>
</dbReference>